<keyword evidence="1" id="KW-0472">Membrane</keyword>
<feature type="transmembrane region" description="Helical" evidence="1">
    <location>
        <begin position="39"/>
        <end position="63"/>
    </location>
</feature>
<keyword evidence="1" id="KW-1133">Transmembrane helix</keyword>
<dbReference type="RefSeq" id="WP_406854804.1">
    <property type="nucleotide sequence ID" value="NZ_CP157484.1"/>
</dbReference>
<reference evidence="2" key="1">
    <citation type="submission" date="2024-05" db="EMBL/GenBank/DDBJ databases">
        <authorList>
            <person name="Kim S."/>
            <person name="Heo J."/>
            <person name="Choi H."/>
            <person name="Choi Y."/>
            <person name="Kwon S.-W."/>
            <person name="Kim Y."/>
        </authorList>
    </citation>
    <scope>NUCLEOTIDE SEQUENCE</scope>
    <source>
        <strain evidence="2">KACC 23698</strain>
    </source>
</reference>
<dbReference type="AlphaFoldDB" id="A0AAU7JC67"/>
<feature type="transmembrane region" description="Helical" evidence="1">
    <location>
        <begin position="6"/>
        <end position="27"/>
    </location>
</feature>
<keyword evidence="1" id="KW-0812">Transmembrane</keyword>
<proteinExistence type="predicted"/>
<name>A0AAU7JC67_9HYPH</name>
<protein>
    <recommendedName>
        <fullName evidence="3">Flagellar biosynthetic protein FliR</fullName>
    </recommendedName>
</protein>
<gene>
    <name evidence="2" type="ORF">ABEG18_19995</name>
</gene>
<sequence length="85" mass="9043">MIMGMLRATLALAGPAMIVMIACDLVFMISGRLGKQLNVVFLSASVKSLVLLLIAPLFCVALVRIVGPMVTAMDPIEAALRAMLR</sequence>
<evidence type="ECO:0000256" key="1">
    <source>
        <dbReference type="SAM" id="Phobius"/>
    </source>
</evidence>
<dbReference type="EMBL" id="CP157484">
    <property type="protein sequence ID" value="XBO37978.1"/>
    <property type="molecule type" value="Genomic_DNA"/>
</dbReference>
<evidence type="ECO:0000313" key="2">
    <source>
        <dbReference type="EMBL" id="XBO37978.1"/>
    </source>
</evidence>
<accession>A0AAU7JC67</accession>
<organism evidence="2">
    <name type="scientific">Alsobacter sp. KACC 23698</name>
    <dbReference type="NCBI Taxonomy" id="3149229"/>
    <lineage>
        <taxon>Bacteria</taxon>
        <taxon>Pseudomonadati</taxon>
        <taxon>Pseudomonadota</taxon>
        <taxon>Alphaproteobacteria</taxon>
        <taxon>Hyphomicrobiales</taxon>
        <taxon>Alsobacteraceae</taxon>
        <taxon>Alsobacter</taxon>
    </lineage>
</organism>
<dbReference type="PROSITE" id="PS51257">
    <property type="entry name" value="PROKAR_LIPOPROTEIN"/>
    <property type="match status" value="1"/>
</dbReference>
<evidence type="ECO:0008006" key="3">
    <source>
        <dbReference type="Google" id="ProtNLM"/>
    </source>
</evidence>